<dbReference type="Pfam" id="PF21928">
    <property type="entry name" value="XLF_CC"/>
    <property type="match status" value="1"/>
</dbReference>
<evidence type="ECO:0000256" key="5">
    <source>
        <dbReference type="ARBA" id="ARBA00023242"/>
    </source>
</evidence>
<dbReference type="Gene3D" id="2.170.210.10">
    <property type="entry name" value="DNA double-strand break repair and VJ recombination XRCC4, N-terminal"/>
    <property type="match status" value="1"/>
</dbReference>
<evidence type="ECO:0000259" key="9">
    <source>
        <dbReference type="Pfam" id="PF09302"/>
    </source>
</evidence>
<feature type="domain" description="XLF-like N-terminal" evidence="9">
    <location>
        <begin position="6"/>
        <end position="127"/>
    </location>
</feature>
<evidence type="ECO:0000256" key="3">
    <source>
        <dbReference type="ARBA" id="ARBA00023125"/>
    </source>
</evidence>
<feature type="compositionally biased region" description="Acidic residues" evidence="8">
    <location>
        <begin position="356"/>
        <end position="367"/>
    </location>
</feature>
<name>A0ABR4DK65_9PEZI</name>
<protein>
    <recommendedName>
        <fullName evidence="7">Non-homologous end-joining factor 1</fullName>
    </recommendedName>
</protein>
<accession>A0ABR4DK65</accession>
<evidence type="ECO:0000256" key="6">
    <source>
        <dbReference type="ARBA" id="ARBA00025747"/>
    </source>
</evidence>
<reference evidence="11 12" key="1">
    <citation type="journal article" date="2024" name="Commun. Biol.">
        <title>Comparative genomic analysis of thermophilic fungi reveals convergent evolutionary adaptations and gene losses.</title>
        <authorList>
            <person name="Steindorff A.S."/>
            <person name="Aguilar-Pontes M.V."/>
            <person name="Robinson A.J."/>
            <person name="Andreopoulos B."/>
            <person name="LaButti K."/>
            <person name="Kuo A."/>
            <person name="Mondo S."/>
            <person name="Riley R."/>
            <person name="Otillar R."/>
            <person name="Haridas S."/>
            <person name="Lipzen A."/>
            <person name="Grimwood J."/>
            <person name="Schmutz J."/>
            <person name="Clum A."/>
            <person name="Reid I.D."/>
            <person name="Moisan M.C."/>
            <person name="Butler G."/>
            <person name="Nguyen T.T.M."/>
            <person name="Dewar K."/>
            <person name="Conant G."/>
            <person name="Drula E."/>
            <person name="Henrissat B."/>
            <person name="Hansel C."/>
            <person name="Singer S."/>
            <person name="Hutchinson M.I."/>
            <person name="de Vries R.P."/>
            <person name="Natvig D.O."/>
            <person name="Powell A.J."/>
            <person name="Tsang A."/>
            <person name="Grigoriev I.V."/>
        </authorList>
    </citation>
    <scope>NUCLEOTIDE SEQUENCE [LARGE SCALE GENOMIC DNA]</scope>
    <source>
        <strain evidence="11 12">ATCC 22073</strain>
    </source>
</reference>
<comment type="similarity">
    <text evidence="6">Belongs to the XRCC4-XLF family. XLF subfamily.</text>
</comment>
<comment type="subcellular location">
    <subcellularLocation>
        <location evidence="1">Nucleus</location>
    </subcellularLocation>
</comment>
<feature type="compositionally biased region" description="Low complexity" evidence="8">
    <location>
        <begin position="488"/>
        <end position="512"/>
    </location>
</feature>
<proteinExistence type="inferred from homology"/>
<feature type="compositionally biased region" description="Low complexity" evidence="8">
    <location>
        <begin position="426"/>
        <end position="440"/>
    </location>
</feature>
<feature type="compositionally biased region" description="Acidic residues" evidence="8">
    <location>
        <begin position="453"/>
        <end position="462"/>
    </location>
</feature>
<evidence type="ECO:0000259" key="10">
    <source>
        <dbReference type="Pfam" id="PF21928"/>
    </source>
</evidence>
<evidence type="ECO:0000256" key="7">
    <source>
        <dbReference type="ARBA" id="ARBA00044529"/>
    </source>
</evidence>
<dbReference type="Proteomes" id="UP001600064">
    <property type="component" value="Unassembled WGS sequence"/>
</dbReference>
<comment type="caution">
    <text evidence="11">The sequence shown here is derived from an EMBL/GenBank/DDBJ whole genome shotgun (WGS) entry which is preliminary data.</text>
</comment>
<feature type="region of interest" description="Disordered" evidence="8">
    <location>
        <begin position="271"/>
        <end position="599"/>
    </location>
</feature>
<dbReference type="InterPro" id="IPR052287">
    <property type="entry name" value="NHEJ_factor"/>
</dbReference>
<evidence type="ECO:0000256" key="8">
    <source>
        <dbReference type="SAM" id="MobiDB-lite"/>
    </source>
</evidence>
<dbReference type="PANTHER" id="PTHR32235">
    <property type="entry name" value="NON-HOMOLOGOUS END-JOINING FACTOR 1"/>
    <property type="match status" value="1"/>
</dbReference>
<dbReference type="InterPro" id="IPR015381">
    <property type="entry name" value="XLF-like_N"/>
</dbReference>
<feature type="domain" description="XLF-like coiled-coil region" evidence="10">
    <location>
        <begin position="130"/>
        <end position="182"/>
    </location>
</feature>
<dbReference type="InterPro" id="IPR038051">
    <property type="entry name" value="XRCC4-like_N_sf"/>
</dbReference>
<feature type="compositionally biased region" description="Low complexity" evidence="8">
    <location>
        <begin position="532"/>
        <end position="542"/>
    </location>
</feature>
<dbReference type="InterPro" id="IPR053829">
    <property type="entry name" value="XLF-like_CC"/>
</dbReference>
<dbReference type="PANTHER" id="PTHR32235:SF1">
    <property type="entry name" value="NON-HOMOLOGOUS END-JOINING FACTOR 1"/>
    <property type="match status" value="1"/>
</dbReference>
<evidence type="ECO:0000256" key="1">
    <source>
        <dbReference type="ARBA" id="ARBA00004123"/>
    </source>
</evidence>
<keyword evidence="3" id="KW-0238">DNA-binding</keyword>
<feature type="compositionally biased region" description="Acidic residues" evidence="8">
    <location>
        <begin position="391"/>
        <end position="401"/>
    </location>
</feature>
<keyword evidence="12" id="KW-1185">Reference proteome</keyword>
<dbReference type="CDD" id="cd22285">
    <property type="entry name" value="HD_XLF_N"/>
    <property type="match status" value="1"/>
</dbReference>
<organism evidence="11 12">
    <name type="scientific">Remersonia thermophila</name>
    <dbReference type="NCBI Taxonomy" id="72144"/>
    <lineage>
        <taxon>Eukaryota</taxon>
        <taxon>Fungi</taxon>
        <taxon>Dikarya</taxon>
        <taxon>Ascomycota</taxon>
        <taxon>Pezizomycotina</taxon>
        <taxon>Sordariomycetes</taxon>
        <taxon>Sordariomycetidae</taxon>
        <taxon>Sordariales</taxon>
        <taxon>Sordariales incertae sedis</taxon>
        <taxon>Remersonia</taxon>
    </lineage>
</organism>
<evidence type="ECO:0000313" key="11">
    <source>
        <dbReference type="EMBL" id="KAL2270758.1"/>
    </source>
</evidence>
<keyword evidence="5" id="KW-0539">Nucleus</keyword>
<keyword evidence="4" id="KW-0234">DNA repair</keyword>
<keyword evidence="2" id="KW-0227">DNA damage</keyword>
<sequence length="599" mass="63728">MSRHVSWRLLPATAAGIPTLLVSAVFGEDSYAIHLSDLANLWVEKMDRRPIVKRAMVEDTSIDPSDSRDQFHKLLELLQAAFDSSAPEHPTTSLSLSRGDDDDTLAVTVTCVLPKPLKPFQWPMQFKKCPPSALASELVLPLIQAHEARLREVEQLVSLVGDKDNVIGKLIDKLEASGIGLEHVFHALSGKRKVDRAAAEGRVKGMAPFSKADLGKGIELRSVARSEDVTSLLGSVFGASGLRYQADLDIEGSTVLNDWWTKLSRGRPVTLSERPEIPAAHKAPTRAAPERNNDEDDFQVQSTPPGARASRKRTSPSAAVDDDGTASEDEFQAQSTPPGPRARALQKRPSPAAPAVDDDDTASEDDFQVQRTPPPRAKTGRKPPAPPPPADGDETASEGDEATASSPSPEKRRPTAPRLGGIGRRASPQALAASQASGSSRTIGADAASETASDVDGEDDDLEKASPPPKAPARRGGLGRIGGQPKLSRASSPPAARPARSPSPPATSAASPKESSPLPRRHKLGVIGKAGGAPRSPGGPSSARDDGRASRSRTPATEQPKAPPARETSQERAERKRAELQREMERRAAAGPAKKKRKF</sequence>
<dbReference type="GeneID" id="98122076"/>
<evidence type="ECO:0000313" key="12">
    <source>
        <dbReference type="Proteomes" id="UP001600064"/>
    </source>
</evidence>
<gene>
    <name evidence="11" type="ORF">VTJ83DRAFT_129</name>
</gene>
<dbReference type="RefSeq" id="XP_070869482.1">
    <property type="nucleotide sequence ID" value="XM_071007432.1"/>
</dbReference>
<evidence type="ECO:0000256" key="4">
    <source>
        <dbReference type="ARBA" id="ARBA00023204"/>
    </source>
</evidence>
<feature type="compositionally biased region" description="Acidic residues" evidence="8">
    <location>
        <begin position="320"/>
        <end position="331"/>
    </location>
</feature>
<dbReference type="EMBL" id="JAZGUE010000001">
    <property type="protein sequence ID" value="KAL2270758.1"/>
    <property type="molecule type" value="Genomic_DNA"/>
</dbReference>
<dbReference type="Pfam" id="PF09302">
    <property type="entry name" value="XLF"/>
    <property type="match status" value="1"/>
</dbReference>
<feature type="compositionally biased region" description="Basic and acidic residues" evidence="8">
    <location>
        <begin position="568"/>
        <end position="588"/>
    </location>
</feature>
<evidence type="ECO:0000256" key="2">
    <source>
        <dbReference type="ARBA" id="ARBA00022763"/>
    </source>
</evidence>